<name>A0A1F6B2M1_9BACT</name>
<dbReference type="AlphaFoldDB" id="A0A1F6B2M1"/>
<gene>
    <name evidence="3" type="ORF">A2973_02590</name>
</gene>
<dbReference type="Proteomes" id="UP000176409">
    <property type="component" value="Unassembled WGS sequence"/>
</dbReference>
<evidence type="ECO:0000259" key="2">
    <source>
        <dbReference type="Pfam" id="PF03703"/>
    </source>
</evidence>
<dbReference type="InterPro" id="IPR005182">
    <property type="entry name" value="YdbS-like_PH"/>
</dbReference>
<feature type="transmembrane region" description="Helical" evidence="1">
    <location>
        <begin position="94"/>
        <end position="117"/>
    </location>
</feature>
<dbReference type="STRING" id="1798396.A2973_02590"/>
<keyword evidence="1" id="KW-0812">Transmembrane</keyword>
<dbReference type="PANTHER" id="PTHR37938">
    <property type="entry name" value="BLL0215 PROTEIN"/>
    <property type="match status" value="1"/>
</dbReference>
<keyword evidence="1" id="KW-1133">Transmembrane helix</keyword>
<evidence type="ECO:0000256" key="1">
    <source>
        <dbReference type="SAM" id="Phobius"/>
    </source>
</evidence>
<dbReference type="PANTHER" id="PTHR37938:SF1">
    <property type="entry name" value="BLL0215 PROTEIN"/>
    <property type="match status" value="1"/>
</dbReference>
<sequence>MPTLFEETALPKGKPVKSQHQSSVKKPSTMTPLTCFAVNPSGVRFETQEEDEEVVLFLRQHLIVNVPWVLFSILFVLIPPVFFPLVLRLVHFPFVIPAGYIVIGTLFWYLATVGFILMNFLRWFFNIYIVTNERVVDIDFVQLLYKQFSEARLSKLQDISYSTGGILATLFNYGTVNIETAGESPNLEFESVPSPERVVETISKLNQNIQQSPL</sequence>
<protein>
    <recommendedName>
        <fullName evidence="2">YdbS-like PH domain-containing protein</fullName>
    </recommendedName>
</protein>
<evidence type="ECO:0000313" key="3">
    <source>
        <dbReference type="EMBL" id="OGG30787.1"/>
    </source>
</evidence>
<reference evidence="3 4" key="1">
    <citation type="journal article" date="2016" name="Nat. Commun.">
        <title>Thousands of microbial genomes shed light on interconnected biogeochemical processes in an aquifer system.</title>
        <authorList>
            <person name="Anantharaman K."/>
            <person name="Brown C.T."/>
            <person name="Hug L.A."/>
            <person name="Sharon I."/>
            <person name="Castelle C.J."/>
            <person name="Probst A.J."/>
            <person name="Thomas B.C."/>
            <person name="Singh A."/>
            <person name="Wilkins M.J."/>
            <person name="Karaoz U."/>
            <person name="Brodie E.L."/>
            <person name="Williams K.H."/>
            <person name="Hubbard S.S."/>
            <person name="Banfield J.F."/>
        </authorList>
    </citation>
    <scope>NUCLEOTIDE SEQUENCE [LARGE SCALE GENOMIC DNA]</scope>
</reference>
<comment type="caution">
    <text evidence="3">The sequence shown here is derived from an EMBL/GenBank/DDBJ whole genome shotgun (WGS) entry which is preliminary data.</text>
</comment>
<proteinExistence type="predicted"/>
<evidence type="ECO:0000313" key="4">
    <source>
        <dbReference type="Proteomes" id="UP000176409"/>
    </source>
</evidence>
<dbReference type="Pfam" id="PF03703">
    <property type="entry name" value="bPH_2"/>
    <property type="match status" value="1"/>
</dbReference>
<keyword evidence="1" id="KW-0472">Membrane</keyword>
<feature type="transmembrane region" description="Helical" evidence="1">
    <location>
        <begin position="62"/>
        <end position="82"/>
    </location>
</feature>
<accession>A0A1F6B2M1</accession>
<dbReference type="EMBL" id="MFJZ01000001">
    <property type="protein sequence ID" value="OGG30787.1"/>
    <property type="molecule type" value="Genomic_DNA"/>
</dbReference>
<feature type="domain" description="YdbS-like PH" evidence="2">
    <location>
        <begin position="146"/>
        <end position="202"/>
    </location>
</feature>
<organism evidence="3 4">
    <name type="scientific">Candidatus Gottesmanbacteria bacterium RIFCSPLOWO2_01_FULL_49_10</name>
    <dbReference type="NCBI Taxonomy" id="1798396"/>
    <lineage>
        <taxon>Bacteria</taxon>
        <taxon>Candidatus Gottesmaniibacteriota</taxon>
    </lineage>
</organism>